<feature type="region of interest" description="Disordered" evidence="2">
    <location>
        <begin position="118"/>
        <end position="286"/>
    </location>
</feature>
<dbReference type="VEuPathDB" id="FungiDB:FOXG_16805"/>
<feature type="coiled-coil region" evidence="1">
    <location>
        <begin position="317"/>
        <end position="344"/>
    </location>
</feature>
<evidence type="ECO:0000313" key="4">
    <source>
        <dbReference type="Proteomes" id="UP000009097"/>
    </source>
</evidence>
<reference evidence="3" key="2">
    <citation type="journal article" date="2010" name="Nature">
        <title>Comparative genomics reveals mobile pathogenicity chromosomes in Fusarium.</title>
        <authorList>
            <person name="Ma L.J."/>
            <person name="van der Does H.C."/>
            <person name="Borkovich K.A."/>
            <person name="Coleman J.J."/>
            <person name="Daboussi M.J."/>
            <person name="Di Pietro A."/>
            <person name="Dufresne M."/>
            <person name="Freitag M."/>
            <person name="Grabherr M."/>
            <person name="Henrissat B."/>
            <person name="Houterman P.M."/>
            <person name="Kang S."/>
            <person name="Shim W.B."/>
            <person name="Woloshuk C."/>
            <person name="Xie X."/>
            <person name="Xu J.R."/>
            <person name="Antoniw J."/>
            <person name="Baker S.E."/>
            <person name="Bluhm B.H."/>
            <person name="Breakspear A."/>
            <person name="Brown D.W."/>
            <person name="Butchko R.A."/>
            <person name="Chapman S."/>
            <person name="Coulson R."/>
            <person name="Coutinho P.M."/>
            <person name="Danchin E.G."/>
            <person name="Diener A."/>
            <person name="Gale L.R."/>
            <person name="Gardiner D.M."/>
            <person name="Goff S."/>
            <person name="Hammond-Kosack K.E."/>
            <person name="Hilburn K."/>
            <person name="Hua-Van A."/>
            <person name="Jonkers W."/>
            <person name="Kazan K."/>
            <person name="Kodira C.D."/>
            <person name="Koehrsen M."/>
            <person name="Kumar L."/>
            <person name="Lee Y.H."/>
            <person name="Li L."/>
            <person name="Manners J.M."/>
            <person name="Miranda-Saavedra D."/>
            <person name="Mukherjee M."/>
            <person name="Park G."/>
            <person name="Park J."/>
            <person name="Park S.Y."/>
            <person name="Proctor R.H."/>
            <person name="Regev A."/>
            <person name="Ruiz-Roldan M.C."/>
            <person name="Sain D."/>
            <person name="Sakthikumar S."/>
            <person name="Sykes S."/>
            <person name="Schwartz D.C."/>
            <person name="Turgeon B.G."/>
            <person name="Wapinski I."/>
            <person name="Yoder O."/>
            <person name="Young S."/>
            <person name="Zeng Q."/>
            <person name="Zhou S."/>
            <person name="Galagan J."/>
            <person name="Cuomo C.A."/>
            <person name="Kistler H.C."/>
            <person name="Rep M."/>
        </authorList>
    </citation>
    <scope>NUCLEOTIDE SEQUENCE [LARGE SCALE GENOMIC DNA]</scope>
    <source>
        <strain evidence="3">4287</strain>
    </source>
</reference>
<dbReference type="OrthoDB" id="5061200at2759"/>
<feature type="compositionally biased region" description="Polar residues" evidence="2">
    <location>
        <begin position="265"/>
        <end position="278"/>
    </location>
</feature>
<dbReference type="AlphaFoldDB" id="A0A0J9WVH6"/>
<sequence>MAFINRSRSEDRGPDTEDPVFKSLVTPAQRSAAVKIWRLCDSFPWEIIPCSPETRWTQGLLDCFLETMTMCFSGQKLDDLDKKKVRSALLRVARRRGVGEPIVITETDIRGVLSLLKKTDSQPGSDSETPLATRTISGGKLALKPAAKRVRTENKSPLARVTRSSKRQRGHASKKIPSTSPKTPVPKRKSANTVVISSDDESDRDEAQDQCLDEKKEPDDNQSQPALSHSDEPSPDPDSQLLETVAEHERRKALSAPSPDAEEVNPSTDSASPAQSGSGRPLVTPSRRIRIASLGMTDKQIGDKIRKSLSIVAHKQHLRIEQRLAELDAEAKCARQALLEADSANRGMLKSRERKQDAISATMKASEKAHADYEKSVEALRFVQSLGVSNMASAIKSLEKAVEDADKDQTVTRAAYDRVCRELPSFEEKAEAVKKKLEEADAKFRQICQARDDFTMASEERNITCTVRVESDARDDGEHLFDDFVLELGATVRQKARK</sequence>
<accession>A0A0J9WVH6</accession>
<feature type="coiled-coil region" evidence="1">
    <location>
        <begin position="388"/>
        <end position="443"/>
    </location>
</feature>
<dbReference type="KEGG" id="fox:FOXG_16805"/>
<feature type="compositionally biased region" description="Basic residues" evidence="2">
    <location>
        <begin position="163"/>
        <end position="174"/>
    </location>
</feature>
<feature type="compositionally biased region" description="Polar residues" evidence="2">
    <location>
        <begin position="121"/>
        <end position="136"/>
    </location>
</feature>
<dbReference type="GeneID" id="28957628"/>
<gene>
    <name evidence="3" type="ORF">FOXG_16805</name>
</gene>
<feature type="region of interest" description="Disordered" evidence="2">
    <location>
        <begin position="1"/>
        <end position="20"/>
    </location>
</feature>
<evidence type="ECO:0000256" key="2">
    <source>
        <dbReference type="SAM" id="MobiDB-lite"/>
    </source>
</evidence>
<organism evidence="3 4">
    <name type="scientific">Fusarium oxysporum f. sp. lycopersici (strain 4287 / CBS 123668 / FGSC 9935 / NRRL 34936)</name>
    <name type="common">Fusarium vascular wilt of tomato</name>
    <dbReference type="NCBI Taxonomy" id="426428"/>
    <lineage>
        <taxon>Eukaryota</taxon>
        <taxon>Fungi</taxon>
        <taxon>Dikarya</taxon>
        <taxon>Ascomycota</taxon>
        <taxon>Pezizomycotina</taxon>
        <taxon>Sordariomycetes</taxon>
        <taxon>Hypocreomycetidae</taxon>
        <taxon>Hypocreales</taxon>
        <taxon>Nectriaceae</taxon>
        <taxon>Fusarium</taxon>
        <taxon>Fusarium oxysporum species complex</taxon>
    </lineage>
</organism>
<keyword evidence="1" id="KW-0175">Coiled coil</keyword>
<dbReference type="RefSeq" id="XP_018257592.1">
    <property type="nucleotide sequence ID" value="XM_018396814.1"/>
</dbReference>
<evidence type="ECO:0000313" key="3">
    <source>
        <dbReference type="EMBL" id="KNB19547.1"/>
    </source>
</evidence>
<evidence type="ECO:0000256" key="1">
    <source>
        <dbReference type="SAM" id="Coils"/>
    </source>
</evidence>
<proteinExistence type="predicted"/>
<reference evidence="3" key="1">
    <citation type="submission" date="2007-04" db="EMBL/GenBank/DDBJ databases">
        <authorList>
            <consortium name="The Broad Institute Genome Sequencing Platform"/>
            <person name="Birren B."/>
            <person name="Lander E."/>
            <person name="Galagan J."/>
            <person name="Nusbaum C."/>
            <person name="Devon K."/>
            <person name="Ma L.-J."/>
            <person name="Jaffe D."/>
            <person name="Butler J."/>
            <person name="Alvarez P."/>
            <person name="Gnerre S."/>
            <person name="Grabherr M."/>
            <person name="Kleber M."/>
            <person name="Mauceli E."/>
            <person name="Brockman W."/>
            <person name="MacCallum I.A."/>
            <person name="Young S."/>
            <person name="LaButti K."/>
            <person name="DeCaprio D."/>
            <person name="Crawford M."/>
            <person name="Koehrsen M."/>
            <person name="Engels R."/>
            <person name="Montgomery P."/>
            <person name="Pearson M."/>
            <person name="Howarth C."/>
            <person name="Larson L."/>
            <person name="White J."/>
            <person name="O'Leary S."/>
            <person name="Kodira C."/>
            <person name="Zeng Q."/>
            <person name="Yandava C."/>
            <person name="Alvarado L."/>
            <person name="Kistler C."/>
            <person name="Shim W.-B."/>
            <person name="Kang S."/>
            <person name="Woloshuk C."/>
        </authorList>
    </citation>
    <scope>NUCLEOTIDE SEQUENCE</scope>
    <source>
        <strain evidence="3">4287</strain>
    </source>
</reference>
<name>A0A0J9WVH6_FUSO4</name>
<feature type="compositionally biased region" description="Acidic residues" evidence="2">
    <location>
        <begin position="198"/>
        <end position="208"/>
    </location>
</feature>
<protein>
    <submittedName>
        <fullName evidence="3">Uncharacterized protein</fullName>
    </submittedName>
</protein>
<dbReference type="Proteomes" id="UP000009097">
    <property type="component" value="Unassembled WGS sequence"/>
</dbReference>
<dbReference type="EMBL" id="DS231734">
    <property type="protein sequence ID" value="KNB19547.1"/>
    <property type="molecule type" value="Genomic_DNA"/>
</dbReference>